<evidence type="ECO:0000313" key="1">
    <source>
        <dbReference type="Proteomes" id="UP000887579"/>
    </source>
</evidence>
<reference evidence="2" key="1">
    <citation type="submission" date="2022-11" db="UniProtKB">
        <authorList>
            <consortium name="WormBaseParasite"/>
        </authorList>
    </citation>
    <scope>IDENTIFICATION</scope>
</reference>
<dbReference type="Proteomes" id="UP000887579">
    <property type="component" value="Unplaced"/>
</dbReference>
<sequence>MVEINKPENSNEDGTSTISKFWAISGVFKVVPAHRGALKHFKWTNTAAAEMLKEAGFNDVKPVKVPFFDFNILFVCEK</sequence>
<name>A0AC34G764_9BILA</name>
<organism evidence="1 2">
    <name type="scientific">Panagrolaimus sp. ES5</name>
    <dbReference type="NCBI Taxonomy" id="591445"/>
    <lineage>
        <taxon>Eukaryota</taxon>
        <taxon>Metazoa</taxon>
        <taxon>Ecdysozoa</taxon>
        <taxon>Nematoda</taxon>
        <taxon>Chromadorea</taxon>
        <taxon>Rhabditida</taxon>
        <taxon>Tylenchina</taxon>
        <taxon>Panagrolaimomorpha</taxon>
        <taxon>Panagrolaimoidea</taxon>
        <taxon>Panagrolaimidae</taxon>
        <taxon>Panagrolaimus</taxon>
    </lineage>
</organism>
<proteinExistence type="predicted"/>
<accession>A0AC34G764</accession>
<dbReference type="WBParaSite" id="ES5_v2.g25590.t1">
    <property type="protein sequence ID" value="ES5_v2.g25590.t1"/>
    <property type="gene ID" value="ES5_v2.g25590"/>
</dbReference>
<evidence type="ECO:0000313" key="2">
    <source>
        <dbReference type="WBParaSite" id="ES5_v2.g25590.t1"/>
    </source>
</evidence>
<protein>
    <submittedName>
        <fullName evidence="2">Uncharacterized protein</fullName>
    </submittedName>
</protein>